<proteinExistence type="inferred from homology"/>
<comment type="cofactor">
    <cofactor evidence="1">
        <name>FAD</name>
        <dbReference type="ChEBI" id="CHEBI:57692"/>
    </cofactor>
</comment>
<accession>A0A2W5RSP6</accession>
<dbReference type="InterPro" id="IPR036188">
    <property type="entry name" value="FAD/NAD-bd_sf"/>
</dbReference>
<dbReference type="SUPFAM" id="SSF51905">
    <property type="entry name" value="FAD/NAD(P)-binding domain"/>
    <property type="match status" value="1"/>
</dbReference>
<keyword evidence="4" id="KW-0274">FAD</keyword>
<evidence type="ECO:0000256" key="3">
    <source>
        <dbReference type="ARBA" id="ARBA00022630"/>
    </source>
</evidence>
<reference evidence="8 9" key="1">
    <citation type="submission" date="2017-11" db="EMBL/GenBank/DDBJ databases">
        <title>Infants hospitalized years apart are colonized by the same room-sourced microbial strains.</title>
        <authorList>
            <person name="Brooks B."/>
            <person name="Olm M.R."/>
            <person name="Firek B.A."/>
            <person name="Baker R."/>
            <person name="Thomas B.C."/>
            <person name="Morowitz M.J."/>
            <person name="Banfield J.F."/>
        </authorList>
    </citation>
    <scope>NUCLEOTIDE SEQUENCE [LARGE SCALE GENOMIC DNA]</scope>
    <source>
        <strain evidence="8">S2_003_000_R3_20</strain>
    </source>
</reference>
<keyword evidence="6" id="KW-0560">Oxidoreductase</keyword>
<sequence length="496" mass="56233">MQMEYDVVIIGAGLSGIGMACQLVQQNPNKTYTILERRQDLGGTWDLFRYPGIRSDSDVISFGYKYNPWKTDTVLATADKIKAYLRETAQKFGVDQKIRYGVKIVSANFSTQTNKWTVETVNESNGETQKFTCNFLVSATGYYNHDQGYTPKFEGLENFKGQFVHPQKWPEDLDHRNKRVVVIGSGATAVTLIPAMANETAHITMLQRSPSYVINVPNTDKLFDAARKVFSEELVYKFFRKRNIFMQRGIYKISRRFPKQMRSFLLSNAQKELGEQYDMTHFTPKYMPWDERLCAIPDNDLFEVIREGKASIVTDQIERITETGILLKSGQTLDADIIVSATGLELQMLGGVNLSVDQEQIRPSDKLSYRGVLLEDVPNFAYLFGYTNAPWTLKIDLANDYICRLINELDIRQMTAVKPVAPAGENTGESIISSLQAGYVQRGCHELPRQGKSKDWFVSHNYEVDSEMFAQSLESPGLVWSTEAKQIKTKGKVKAA</sequence>
<evidence type="ECO:0000256" key="6">
    <source>
        <dbReference type="ARBA" id="ARBA00023002"/>
    </source>
</evidence>
<dbReference type="PANTHER" id="PTHR43872">
    <property type="entry name" value="MONOOXYGENASE, PUTATIVE (AFU_ORTHOLOGUE AFUA_8G02570)-RELATED"/>
    <property type="match status" value="1"/>
</dbReference>
<dbReference type="Pfam" id="PF00743">
    <property type="entry name" value="FMO-like"/>
    <property type="match status" value="1"/>
</dbReference>
<dbReference type="InterPro" id="IPR020946">
    <property type="entry name" value="Flavin_mOase-like"/>
</dbReference>
<evidence type="ECO:0000256" key="4">
    <source>
        <dbReference type="ARBA" id="ARBA00022827"/>
    </source>
</evidence>
<organism evidence="8 9">
    <name type="scientific">Acinetobacter johnsonii</name>
    <dbReference type="NCBI Taxonomy" id="40214"/>
    <lineage>
        <taxon>Bacteria</taxon>
        <taxon>Pseudomonadati</taxon>
        <taxon>Pseudomonadota</taxon>
        <taxon>Gammaproteobacteria</taxon>
        <taxon>Moraxellales</taxon>
        <taxon>Moraxellaceae</taxon>
        <taxon>Acinetobacter</taxon>
    </lineage>
</organism>
<evidence type="ECO:0000256" key="2">
    <source>
        <dbReference type="ARBA" id="ARBA00010139"/>
    </source>
</evidence>
<dbReference type="GO" id="GO:0004499">
    <property type="term" value="F:N,N-dimethylaniline monooxygenase activity"/>
    <property type="evidence" value="ECO:0007669"/>
    <property type="project" value="InterPro"/>
</dbReference>
<dbReference type="FunFam" id="3.50.50.60:FF:000228">
    <property type="entry name" value="FAD-containing monooxygenase EthA"/>
    <property type="match status" value="1"/>
</dbReference>
<name>A0A2W5RSP6_ACIJO</name>
<keyword evidence="5" id="KW-0521">NADP</keyword>
<protein>
    <submittedName>
        <fullName evidence="8">FAD-containing monooxygenase EthA</fullName>
    </submittedName>
</protein>
<dbReference type="Gene3D" id="3.50.50.60">
    <property type="entry name" value="FAD/NAD(P)-binding domain"/>
    <property type="match status" value="3"/>
</dbReference>
<evidence type="ECO:0000313" key="9">
    <source>
        <dbReference type="Proteomes" id="UP000249282"/>
    </source>
</evidence>
<dbReference type="EMBL" id="QFQJ01000002">
    <property type="protein sequence ID" value="PZQ93678.1"/>
    <property type="molecule type" value="Genomic_DNA"/>
</dbReference>
<dbReference type="GO" id="GO:0050661">
    <property type="term" value="F:NADP binding"/>
    <property type="evidence" value="ECO:0007669"/>
    <property type="project" value="InterPro"/>
</dbReference>
<evidence type="ECO:0000313" key="8">
    <source>
        <dbReference type="EMBL" id="PZQ93678.1"/>
    </source>
</evidence>
<dbReference type="GO" id="GO:0050660">
    <property type="term" value="F:flavin adenine dinucleotide binding"/>
    <property type="evidence" value="ECO:0007669"/>
    <property type="project" value="InterPro"/>
</dbReference>
<gene>
    <name evidence="8" type="ORF">DI542_00430</name>
</gene>
<keyword evidence="3" id="KW-0285">Flavoprotein</keyword>
<evidence type="ECO:0000256" key="5">
    <source>
        <dbReference type="ARBA" id="ARBA00022857"/>
    </source>
</evidence>
<dbReference type="Proteomes" id="UP000249282">
    <property type="component" value="Unassembled WGS sequence"/>
</dbReference>
<keyword evidence="7 8" id="KW-0503">Monooxygenase</keyword>
<dbReference type="AlphaFoldDB" id="A0A2W5RSP6"/>
<evidence type="ECO:0000256" key="1">
    <source>
        <dbReference type="ARBA" id="ARBA00001974"/>
    </source>
</evidence>
<dbReference type="PANTHER" id="PTHR43872:SF1">
    <property type="entry name" value="MONOOXYGENASE, PUTATIVE (AFU_ORTHOLOGUE AFUA_8G02570)-RELATED"/>
    <property type="match status" value="1"/>
</dbReference>
<dbReference type="RefSeq" id="WP_178896176.1">
    <property type="nucleotide sequence ID" value="NZ_JAOCHB010000011.1"/>
</dbReference>
<dbReference type="PRINTS" id="PR00411">
    <property type="entry name" value="PNDRDTASEI"/>
</dbReference>
<comment type="caution">
    <text evidence="8">The sequence shown here is derived from an EMBL/GenBank/DDBJ whole genome shotgun (WGS) entry which is preliminary data.</text>
</comment>
<dbReference type="InterPro" id="IPR051820">
    <property type="entry name" value="FAD-binding_MO"/>
</dbReference>
<evidence type="ECO:0000256" key="7">
    <source>
        <dbReference type="ARBA" id="ARBA00023033"/>
    </source>
</evidence>
<comment type="similarity">
    <text evidence="2">Belongs to the FAD-binding monooxygenase family.</text>
</comment>